<comment type="caution">
    <text evidence="11">The sequence shown here is derived from an EMBL/GenBank/DDBJ whole genome shotgun (WGS) entry which is preliminary data.</text>
</comment>
<comment type="subcellular location">
    <subcellularLocation>
        <location evidence="1">Membrane</location>
        <topology evidence="1">Single-pass type I membrane protein</topology>
    </subcellularLocation>
</comment>
<organism evidence="11 12">
    <name type="scientific">Zingiber officinale</name>
    <name type="common">Ginger</name>
    <name type="synonym">Amomum zingiber</name>
    <dbReference type="NCBI Taxonomy" id="94328"/>
    <lineage>
        <taxon>Eukaryota</taxon>
        <taxon>Viridiplantae</taxon>
        <taxon>Streptophyta</taxon>
        <taxon>Embryophyta</taxon>
        <taxon>Tracheophyta</taxon>
        <taxon>Spermatophyta</taxon>
        <taxon>Magnoliopsida</taxon>
        <taxon>Liliopsida</taxon>
        <taxon>Zingiberales</taxon>
        <taxon>Zingiberaceae</taxon>
        <taxon>Zingiber</taxon>
    </lineage>
</organism>
<evidence type="ECO:0000256" key="8">
    <source>
        <dbReference type="ARBA" id="ARBA00023136"/>
    </source>
</evidence>
<dbReference type="Gene3D" id="3.80.10.10">
    <property type="entry name" value="Ribonuclease Inhibitor"/>
    <property type="match status" value="1"/>
</dbReference>
<keyword evidence="3" id="KW-0433">Leucine-rich repeat</keyword>
<proteinExistence type="inferred from homology"/>
<feature type="transmembrane region" description="Helical" evidence="10">
    <location>
        <begin position="159"/>
        <end position="177"/>
    </location>
</feature>
<keyword evidence="5" id="KW-0732">Signal</keyword>
<dbReference type="Proteomes" id="UP000734854">
    <property type="component" value="Unassembled WGS sequence"/>
</dbReference>
<evidence type="ECO:0000313" key="11">
    <source>
        <dbReference type="EMBL" id="KAG6489699.1"/>
    </source>
</evidence>
<dbReference type="GO" id="GO:0016020">
    <property type="term" value="C:membrane"/>
    <property type="evidence" value="ECO:0007669"/>
    <property type="project" value="UniProtKB-SubCell"/>
</dbReference>
<dbReference type="InterPro" id="IPR046956">
    <property type="entry name" value="RLP23-like"/>
</dbReference>
<evidence type="ECO:0000256" key="4">
    <source>
        <dbReference type="ARBA" id="ARBA00022692"/>
    </source>
</evidence>
<dbReference type="PROSITE" id="PS51450">
    <property type="entry name" value="LRR"/>
    <property type="match status" value="1"/>
</dbReference>
<sequence>MITVKDLDLLFTTSLSIVTGIDLSDNNLSGGIPIEITNLHGLRFLNLSMNHFSGNIPDKIGLMGQLESLDLSTNNLSGRIPMSISSLYSLSILNLSYNNLIGKIPTGSQLQTFTNLSYIDNPKLCGEPLKIRCPGDIPTIDNGVTKEEDMHEDDEYERIWYFIGFAPGFVFGFWGFIGSSPPVEFSVASFTFVQCEANGVSEQVDVNLLKAMAWLVVDLSSSRRGIVICVGEGFRNRRRYQGVSYPSALPTIILYSNSDSRLLPDDTIGGRSAASTKVVESAARLTLFGHGGGKVGHRSCEIGCVSRIWMRSSNVTVASIAQWQRGKALRKKAIHSCEHHKLATSIPAYGRSRLAREEELDERGGDDEWGDDDREIDREEKKGIWERNRARVRNR</sequence>
<evidence type="ECO:0000256" key="10">
    <source>
        <dbReference type="SAM" id="Phobius"/>
    </source>
</evidence>
<dbReference type="PANTHER" id="PTHR48063:SF112">
    <property type="entry name" value="RECEPTOR LIKE PROTEIN 30-LIKE"/>
    <property type="match status" value="1"/>
</dbReference>
<dbReference type="FunFam" id="3.80.10.10:FF:000111">
    <property type="entry name" value="LRR receptor-like serine/threonine-protein kinase ERECTA"/>
    <property type="match status" value="1"/>
</dbReference>
<keyword evidence="4 10" id="KW-0812">Transmembrane</keyword>
<accession>A0A8J5G1H4</accession>
<comment type="similarity">
    <text evidence="2">Belongs to the RLP family.</text>
</comment>
<dbReference type="Pfam" id="PF00560">
    <property type="entry name" value="LRR_1"/>
    <property type="match status" value="4"/>
</dbReference>
<keyword evidence="9" id="KW-0325">Glycoprotein</keyword>
<evidence type="ECO:0000313" key="12">
    <source>
        <dbReference type="Proteomes" id="UP000734854"/>
    </source>
</evidence>
<protein>
    <submittedName>
        <fullName evidence="11">Uncharacterized protein</fullName>
    </submittedName>
</protein>
<keyword evidence="12" id="KW-1185">Reference proteome</keyword>
<dbReference type="InterPro" id="IPR001611">
    <property type="entry name" value="Leu-rich_rpt"/>
</dbReference>
<name>A0A8J5G1H4_ZINOF</name>
<dbReference type="AlphaFoldDB" id="A0A8J5G1H4"/>
<dbReference type="InterPro" id="IPR032675">
    <property type="entry name" value="LRR_dom_sf"/>
</dbReference>
<evidence type="ECO:0000256" key="6">
    <source>
        <dbReference type="ARBA" id="ARBA00022737"/>
    </source>
</evidence>
<dbReference type="PRINTS" id="PR00019">
    <property type="entry name" value="LEURICHRPT"/>
</dbReference>
<dbReference type="PANTHER" id="PTHR48063">
    <property type="entry name" value="LRR RECEPTOR-LIKE KINASE"/>
    <property type="match status" value="1"/>
</dbReference>
<dbReference type="EMBL" id="JACMSC010000014">
    <property type="protein sequence ID" value="KAG6489699.1"/>
    <property type="molecule type" value="Genomic_DNA"/>
</dbReference>
<evidence type="ECO:0000256" key="5">
    <source>
        <dbReference type="ARBA" id="ARBA00022729"/>
    </source>
</evidence>
<evidence type="ECO:0000256" key="9">
    <source>
        <dbReference type="ARBA" id="ARBA00023180"/>
    </source>
</evidence>
<evidence type="ECO:0000256" key="1">
    <source>
        <dbReference type="ARBA" id="ARBA00004479"/>
    </source>
</evidence>
<keyword evidence="8 10" id="KW-0472">Membrane</keyword>
<reference evidence="11 12" key="1">
    <citation type="submission" date="2020-08" db="EMBL/GenBank/DDBJ databases">
        <title>Plant Genome Project.</title>
        <authorList>
            <person name="Zhang R.-G."/>
        </authorList>
    </citation>
    <scope>NUCLEOTIDE SEQUENCE [LARGE SCALE GENOMIC DNA]</scope>
    <source>
        <tissue evidence="11">Rhizome</tissue>
    </source>
</reference>
<evidence type="ECO:0000256" key="2">
    <source>
        <dbReference type="ARBA" id="ARBA00009592"/>
    </source>
</evidence>
<keyword evidence="6" id="KW-0677">Repeat</keyword>
<dbReference type="SUPFAM" id="SSF52058">
    <property type="entry name" value="L domain-like"/>
    <property type="match status" value="1"/>
</dbReference>
<evidence type="ECO:0000256" key="3">
    <source>
        <dbReference type="ARBA" id="ARBA00022614"/>
    </source>
</evidence>
<keyword evidence="7 10" id="KW-1133">Transmembrane helix</keyword>
<gene>
    <name evidence="11" type="ORF">ZIOFF_050975</name>
</gene>
<evidence type="ECO:0000256" key="7">
    <source>
        <dbReference type="ARBA" id="ARBA00022989"/>
    </source>
</evidence>